<dbReference type="EMBL" id="CAXLJM020000050">
    <property type="protein sequence ID" value="CAL8114771.1"/>
    <property type="molecule type" value="Genomic_DNA"/>
</dbReference>
<reference evidence="2 3" key="1">
    <citation type="submission" date="2024-08" db="EMBL/GenBank/DDBJ databases">
        <authorList>
            <person name="Cucini C."/>
            <person name="Frati F."/>
        </authorList>
    </citation>
    <scope>NUCLEOTIDE SEQUENCE [LARGE SCALE GENOMIC DNA]</scope>
</reference>
<evidence type="ECO:0008006" key="4">
    <source>
        <dbReference type="Google" id="ProtNLM"/>
    </source>
</evidence>
<feature type="region of interest" description="Disordered" evidence="1">
    <location>
        <begin position="114"/>
        <end position="138"/>
    </location>
</feature>
<feature type="region of interest" description="Disordered" evidence="1">
    <location>
        <begin position="173"/>
        <end position="208"/>
    </location>
</feature>
<proteinExistence type="predicted"/>
<feature type="region of interest" description="Disordered" evidence="1">
    <location>
        <begin position="460"/>
        <end position="513"/>
    </location>
</feature>
<feature type="compositionally biased region" description="Polar residues" evidence="1">
    <location>
        <begin position="1"/>
        <end position="10"/>
    </location>
</feature>
<gene>
    <name evidence="2" type="ORF">ODALV1_LOCUS16609</name>
</gene>
<evidence type="ECO:0000313" key="3">
    <source>
        <dbReference type="Proteomes" id="UP001642540"/>
    </source>
</evidence>
<organism evidence="2 3">
    <name type="scientific">Orchesella dallaii</name>
    <dbReference type="NCBI Taxonomy" id="48710"/>
    <lineage>
        <taxon>Eukaryota</taxon>
        <taxon>Metazoa</taxon>
        <taxon>Ecdysozoa</taxon>
        <taxon>Arthropoda</taxon>
        <taxon>Hexapoda</taxon>
        <taxon>Collembola</taxon>
        <taxon>Entomobryomorpha</taxon>
        <taxon>Entomobryoidea</taxon>
        <taxon>Orchesellidae</taxon>
        <taxon>Orchesellinae</taxon>
        <taxon>Orchesella</taxon>
    </lineage>
</organism>
<feature type="compositionally biased region" description="Acidic residues" evidence="1">
    <location>
        <begin position="46"/>
        <end position="57"/>
    </location>
</feature>
<evidence type="ECO:0000256" key="1">
    <source>
        <dbReference type="SAM" id="MobiDB-lite"/>
    </source>
</evidence>
<keyword evidence="3" id="KW-1185">Reference proteome</keyword>
<dbReference type="Proteomes" id="UP001642540">
    <property type="component" value="Unassembled WGS sequence"/>
</dbReference>
<feature type="compositionally biased region" description="Low complexity" evidence="1">
    <location>
        <begin position="175"/>
        <end position="196"/>
    </location>
</feature>
<feature type="compositionally biased region" description="Basic and acidic residues" evidence="1">
    <location>
        <begin position="485"/>
        <end position="513"/>
    </location>
</feature>
<sequence>MVNELPTQMDTQHDADDEDEGEFQTQDDFLLRFIPTQALSNQEPDVLAEETDEDVAESDGINSITIVPETQVSQAPRSKRVREEDNVPGPSKRVRDIFEDVDATDEYINECQEEMSDVSSVGSHDLSDEDLEPEFSVRSTHKARSLRSATLRAFGPRSAPLARFVRDVQIGHGLSSNTTSSSSTSSSGSSYPSEDSFPNFPYADQDSGNDPFTKVNNIIVLRSRECAFCTDKFSCPGALLEHVRVMPSEMYKTYLENLENQIGLGLQETAALPDLKFIEQERGFGGMTTAYRAVIPEDIDNDIVKDMSYFIKRLDEHTHNGSGWSHKRVVDFKVSMVRCKPLSGGSSDPQWSSDFLPELIKKKRAAIINVTGTHNDQHCFAHAILCHFEMLKFKLQVELREKENIKNKKFSKADGYDDSAYEKRIMQLKKKLDKGDKKLLKDLGNDKAKLDFIVKQIGTTQIESEDEVDDSEDEDNPPPPPPPPKAEDKKPNRQNERKAKQQEIRDHCNPLHV</sequence>
<comment type="caution">
    <text evidence="2">The sequence shown here is derived from an EMBL/GenBank/DDBJ whole genome shotgun (WGS) entry which is preliminary data.</text>
</comment>
<feature type="compositionally biased region" description="Acidic residues" evidence="1">
    <location>
        <begin position="463"/>
        <end position="476"/>
    </location>
</feature>
<protein>
    <recommendedName>
        <fullName evidence="4">C2H2-type domain-containing protein</fullName>
    </recommendedName>
</protein>
<feature type="compositionally biased region" description="Polar residues" evidence="1">
    <location>
        <begin position="60"/>
        <end position="76"/>
    </location>
</feature>
<feature type="region of interest" description="Disordered" evidence="1">
    <location>
        <begin position="1"/>
        <end position="24"/>
    </location>
</feature>
<name>A0ABP1QYP0_9HEXA</name>
<feature type="region of interest" description="Disordered" evidence="1">
    <location>
        <begin position="39"/>
        <end position="92"/>
    </location>
</feature>
<evidence type="ECO:0000313" key="2">
    <source>
        <dbReference type="EMBL" id="CAL8114771.1"/>
    </source>
</evidence>
<accession>A0ABP1QYP0</accession>